<name>A0A916RAM1_9HYPH</name>
<dbReference type="NCBIfam" id="TIGR04360">
    <property type="entry name" value="other_trbK"/>
    <property type="match status" value="1"/>
</dbReference>
<evidence type="ECO:0008006" key="3">
    <source>
        <dbReference type="Google" id="ProtNLM"/>
    </source>
</evidence>
<evidence type="ECO:0000313" key="2">
    <source>
        <dbReference type="Proteomes" id="UP000596977"/>
    </source>
</evidence>
<proteinExistence type="predicted"/>
<dbReference type="Proteomes" id="UP000596977">
    <property type="component" value="Unassembled WGS sequence"/>
</dbReference>
<keyword evidence="2" id="KW-1185">Reference proteome</keyword>
<sequence>MIIRIAAIVFIALAATFAAIEMVRKNQATPLAQPSPSASQAPRPDLLREQLIHCQAMGASAASEPDCLEAWAQNRQRFLGQDSER</sequence>
<dbReference type="RefSeq" id="WP_244640733.1">
    <property type="nucleotide sequence ID" value="NZ_BMKB01000003.1"/>
</dbReference>
<dbReference type="Pfam" id="PF20084">
    <property type="entry name" value="TrbK"/>
    <property type="match status" value="1"/>
</dbReference>
<gene>
    <name evidence="1" type="ORF">GCM10011499_18060</name>
</gene>
<dbReference type="EMBL" id="BMKB01000003">
    <property type="protein sequence ID" value="GGA48643.1"/>
    <property type="molecule type" value="Genomic_DNA"/>
</dbReference>
<dbReference type="AlphaFoldDB" id="A0A916RAM1"/>
<reference evidence="1 2" key="1">
    <citation type="journal article" date="2014" name="Int. J. Syst. Evol. Microbiol.">
        <title>Complete genome sequence of Corynebacterium casei LMG S-19264T (=DSM 44701T), isolated from a smear-ripened cheese.</title>
        <authorList>
            <consortium name="US DOE Joint Genome Institute (JGI-PGF)"/>
            <person name="Walter F."/>
            <person name="Albersmeier A."/>
            <person name="Kalinowski J."/>
            <person name="Ruckert C."/>
        </authorList>
    </citation>
    <scope>NUCLEOTIDE SEQUENCE [LARGE SCALE GENOMIC DNA]</scope>
    <source>
        <strain evidence="1 2">CGMCC 1.15896</strain>
    </source>
</reference>
<protein>
    <recommendedName>
        <fullName evidence="3">Conjugative transfer region protein TrbK</fullName>
    </recommendedName>
</protein>
<organism evidence="1 2">
    <name type="scientific">Pelagibacterium lentulum</name>
    <dbReference type="NCBI Taxonomy" id="2029865"/>
    <lineage>
        <taxon>Bacteria</taxon>
        <taxon>Pseudomonadati</taxon>
        <taxon>Pseudomonadota</taxon>
        <taxon>Alphaproteobacteria</taxon>
        <taxon>Hyphomicrobiales</taxon>
        <taxon>Devosiaceae</taxon>
        <taxon>Pelagibacterium</taxon>
    </lineage>
</organism>
<evidence type="ECO:0000313" key="1">
    <source>
        <dbReference type="EMBL" id="GGA48643.1"/>
    </source>
</evidence>
<dbReference type="InterPro" id="IPR027587">
    <property type="entry name" value="TrbK"/>
</dbReference>
<comment type="caution">
    <text evidence="1">The sequence shown here is derived from an EMBL/GenBank/DDBJ whole genome shotgun (WGS) entry which is preliminary data.</text>
</comment>
<accession>A0A916RAM1</accession>